<reference evidence="1 2" key="1">
    <citation type="journal article" date="2011" name="J. Bacteriol.">
        <title>Genome Sequence of an Ammonia-Oxidizing Soil Archaeon, "Candidatus Nitrosoarchaeum koreensis" MY1.</title>
        <authorList>
            <person name="Kim B.K."/>
            <person name="Jung M.Y."/>
            <person name="Yu D.S."/>
            <person name="Park S.J."/>
            <person name="Oh T.K."/>
            <person name="Rhee S.K."/>
            <person name="Kim J.F."/>
        </authorList>
    </citation>
    <scope>NUCLEOTIDE SEQUENCE [LARGE SCALE GENOMIC DNA]</scope>
    <source>
        <strain evidence="1 2">MY1</strain>
    </source>
</reference>
<dbReference type="CDD" id="cd02440">
    <property type="entry name" value="AdoMet_MTases"/>
    <property type="match status" value="1"/>
</dbReference>
<comment type="caution">
    <text evidence="1">The sequence shown here is derived from an EMBL/GenBank/DDBJ whole genome shotgun (WGS) entry which is preliminary data.</text>
</comment>
<keyword evidence="2" id="KW-1185">Reference proteome</keyword>
<dbReference type="Gene3D" id="3.40.50.150">
    <property type="entry name" value="Vaccinia Virus protein VP39"/>
    <property type="match status" value="1"/>
</dbReference>
<keyword evidence="1" id="KW-0489">Methyltransferase</keyword>
<evidence type="ECO:0000313" key="2">
    <source>
        <dbReference type="Proteomes" id="UP000004440"/>
    </source>
</evidence>
<dbReference type="SUPFAM" id="SSF53335">
    <property type="entry name" value="S-adenosyl-L-methionine-dependent methyltransferases"/>
    <property type="match status" value="1"/>
</dbReference>
<dbReference type="InterPro" id="IPR029063">
    <property type="entry name" value="SAM-dependent_MTases_sf"/>
</dbReference>
<dbReference type="Proteomes" id="UP000004440">
    <property type="component" value="Unassembled WGS sequence"/>
</dbReference>
<evidence type="ECO:0000313" key="1">
    <source>
        <dbReference type="EMBL" id="EGP92851.1"/>
    </source>
</evidence>
<name>F9CY73_9ARCH</name>
<dbReference type="GO" id="GO:0008168">
    <property type="term" value="F:methyltransferase activity"/>
    <property type="evidence" value="ECO:0007669"/>
    <property type="project" value="UniProtKB-KW"/>
</dbReference>
<protein>
    <submittedName>
        <fullName evidence="1">Methyltransferase</fullName>
    </submittedName>
</protein>
<proteinExistence type="predicted"/>
<dbReference type="AlphaFoldDB" id="F9CY73"/>
<gene>
    <name evidence="1" type="ORF">MY1_0064</name>
</gene>
<dbReference type="OrthoDB" id="1018at2157"/>
<organism evidence="1 2">
    <name type="scientific">Nitrosarchaeum koreense MY1</name>
    <dbReference type="NCBI Taxonomy" id="1001994"/>
    <lineage>
        <taxon>Archaea</taxon>
        <taxon>Nitrososphaerota</taxon>
        <taxon>Nitrososphaeria</taxon>
        <taxon>Nitrosopumilales</taxon>
        <taxon>Nitrosopumilaceae</taxon>
        <taxon>Nitrosarchaeum</taxon>
    </lineage>
</organism>
<dbReference type="RefSeq" id="WP_007549431.1">
    <property type="nucleotide sequence ID" value="NZ_AFPU01000001.1"/>
</dbReference>
<dbReference type="PANTHER" id="PTHR43861">
    <property type="entry name" value="TRANS-ACONITATE 2-METHYLTRANSFERASE-RELATED"/>
    <property type="match status" value="1"/>
</dbReference>
<dbReference type="STRING" id="1001994.MY1_0064"/>
<keyword evidence="1" id="KW-0808">Transferase</keyword>
<dbReference type="EMBL" id="AFPU01000001">
    <property type="protein sequence ID" value="EGP92851.1"/>
    <property type="molecule type" value="Genomic_DNA"/>
</dbReference>
<dbReference type="Pfam" id="PF13489">
    <property type="entry name" value="Methyltransf_23"/>
    <property type="match status" value="1"/>
</dbReference>
<dbReference type="GO" id="GO:0032259">
    <property type="term" value="P:methylation"/>
    <property type="evidence" value="ECO:0007669"/>
    <property type="project" value="UniProtKB-KW"/>
</dbReference>
<accession>F9CY73</accession>
<sequence>MVNENTWIEFIRNQELSSIRKNLSDVSIKKILEIGGKDGYLARILTDWGFDVISIDINPSSTYFDVKKMNATELEFKPETFDLVFSSHVIAHIKDKNLLFKEINRVLKSDGLAIHIVPSNWWSVITNFWHYVLLPKILYKKITSKSNSKENLKNDDKDGLNHKKIRLKNLLFLHPLGTERSFIIEIFKFSKKYWAKIFASYGYVVHNESNGPLVYSGYSIFKNHGYKIRKYFAHIFPSSYIFIIKKQNKQSL</sequence>